<proteinExistence type="predicted"/>
<gene>
    <name evidence="5" type="ORF">BN85409520</name>
</gene>
<dbReference type="InterPro" id="IPR008928">
    <property type="entry name" value="6-hairpin_glycosidase_sf"/>
</dbReference>
<evidence type="ECO:0000259" key="3">
    <source>
        <dbReference type="Pfam" id="PF06165"/>
    </source>
</evidence>
<evidence type="ECO:0000256" key="1">
    <source>
        <dbReference type="ARBA" id="ARBA00022676"/>
    </source>
</evidence>
<dbReference type="SMART" id="SM01068">
    <property type="entry name" value="CBM_X"/>
    <property type="match status" value="1"/>
</dbReference>
<feature type="domain" description="Glycosyl hydrolase 94 catalytic" evidence="4">
    <location>
        <begin position="307"/>
        <end position="732"/>
    </location>
</feature>
<dbReference type="Pfam" id="PF17167">
    <property type="entry name" value="Glyco_hydro_94"/>
    <property type="match status" value="1"/>
</dbReference>
<dbReference type="EMBL" id="FO681347">
    <property type="protein sequence ID" value="CCV64529.1"/>
    <property type="molecule type" value="Genomic_DNA"/>
</dbReference>
<dbReference type="STRING" id="1318466.BN85409520"/>
<keyword evidence="1 5" id="KW-0328">Glycosyltransferase</keyword>
<feature type="domain" description="Glycosyl hydrolase 94 supersandwich" evidence="3">
    <location>
        <begin position="11"/>
        <end position="270"/>
    </location>
</feature>
<dbReference type="Gene3D" id="2.70.98.40">
    <property type="entry name" value="Glycoside hydrolase, family 65, N-terminal domain"/>
    <property type="match status" value="1"/>
</dbReference>
<dbReference type="Gene3D" id="2.60.420.10">
    <property type="entry name" value="Maltose phosphorylase, domain 3"/>
    <property type="match status" value="1"/>
</dbReference>
<dbReference type="AlphaFoldDB" id="U4KL06"/>
<dbReference type="SUPFAM" id="SSF74650">
    <property type="entry name" value="Galactose mutarotase-like"/>
    <property type="match status" value="1"/>
</dbReference>
<sequence>MKYGYFDDLKKEYVITNPLTPLPWINYLGNNGYYGLISHSGGGYTFYQDAKLRRLTRYRYNNVPKESGGRYYYICDGKETFNPGYFPLENKLDEYSTRHGLGYTVITSVKNNLKVVVTYFIPLNDNVEIHKVIVENLSNENKNIKIYGLTEWALWNAVDDQTNFQRNLNIGEVEVTEQTIFHKTEYRERRNHFAYYHVNQKISGFDTNRDQFLGAYKGYDKPEVVLSRKSKNSITYGGSPIASLEVSLDLKPNEKKELVYQLGYFENKENSKFDKKGFINKRNVLKQIEKYEDIDYVNQEFKKLNTFWNETLSKYEISSSEEKLDRMVNIWHQYQCMVTFNMSRSASFFESGTGRGMGFRDSCQDILGFVHMIPDKARQRIIDLASIQFKDGSTYHQYQPLTKRGNADIGGGFNDDPLWLIGAASAYLKETGDFSILKEMVPFNNVVEDSDTLLNHLRKSIDYTLNNLGPHGLPLIGRADWNDCLNLNCYSTNPGESFQTTENIQSKAESVFIAGMFVQYGREYIEICEKLNLLNEAKRIEEKVLQMEKSVIDHGWDGKWFLRAYDANYNKVGSAENKEGKIYIEPQGFCTMALIGGSEYAKKALMSAKKYLENDYGMELLYPPYSKYYLELGEISSYPPGQKENGSVFCHNNPWVVIGFTKIKDGENAYALYTKNAPAFIEDKSDIHKTEPYVYSQTISGRSSKTYGEAKNSFLTGTASWAFVAVSQHILGVRPDFDGLIIDPVLPKHLDNITVKRVFRNKIFNIQIIRDKKMNQQLVVDGKKQKDNILIKLNNKQKVYEITKYII</sequence>
<dbReference type="InterPro" id="IPR052047">
    <property type="entry name" value="GH94_Enzymes"/>
</dbReference>
<dbReference type="PANTHER" id="PTHR37469">
    <property type="entry name" value="CELLOBIONIC ACID PHOSPHORYLASE-RELATED"/>
    <property type="match status" value="1"/>
</dbReference>
<dbReference type="Gene3D" id="1.50.10.10">
    <property type="match status" value="1"/>
</dbReference>
<dbReference type="InterPro" id="IPR011013">
    <property type="entry name" value="Gal_mutarotase_sf_dom"/>
</dbReference>
<evidence type="ECO:0000313" key="6">
    <source>
        <dbReference type="Proteomes" id="UP000032740"/>
    </source>
</evidence>
<organism evidence="5 6">
    <name type="scientific">Alteracholeplasma palmae (strain ATCC 49389 / J233)</name>
    <name type="common">Acholeplasma palmae</name>
    <dbReference type="NCBI Taxonomy" id="1318466"/>
    <lineage>
        <taxon>Bacteria</taxon>
        <taxon>Bacillati</taxon>
        <taxon>Mycoplasmatota</taxon>
        <taxon>Mollicutes</taxon>
        <taxon>Acholeplasmatales</taxon>
        <taxon>Acholeplasmataceae</taxon>
        <taxon>Acholeplasma</taxon>
    </lineage>
</organism>
<evidence type="ECO:0000259" key="4">
    <source>
        <dbReference type="Pfam" id="PF17167"/>
    </source>
</evidence>
<keyword evidence="6" id="KW-1185">Reference proteome</keyword>
<accession>U4KL06</accession>
<name>U4KL06_ALTPJ</name>
<dbReference type="GO" id="GO:0005975">
    <property type="term" value="P:carbohydrate metabolic process"/>
    <property type="evidence" value="ECO:0007669"/>
    <property type="project" value="InterPro"/>
</dbReference>
<evidence type="ECO:0000313" key="5">
    <source>
        <dbReference type="EMBL" id="CCV64529.1"/>
    </source>
</evidence>
<dbReference type="InterPro" id="IPR037018">
    <property type="entry name" value="GH65_N"/>
</dbReference>
<dbReference type="GO" id="GO:0030246">
    <property type="term" value="F:carbohydrate binding"/>
    <property type="evidence" value="ECO:0007669"/>
    <property type="project" value="InterPro"/>
</dbReference>
<dbReference type="SUPFAM" id="SSF48208">
    <property type="entry name" value="Six-hairpin glycosidases"/>
    <property type="match status" value="1"/>
</dbReference>
<dbReference type="PANTHER" id="PTHR37469:SF2">
    <property type="entry name" value="CELLOBIONIC ACID PHOSPHORYLASE"/>
    <property type="match status" value="1"/>
</dbReference>
<dbReference type="KEGG" id="apal:BN85409520"/>
<dbReference type="HOGENOM" id="CLU_019054_0_0_14"/>
<dbReference type="GO" id="GO:0047738">
    <property type="term" value="F:cellobiose phosphorylase activity"/>
    <property type="evidence" value="ECO:0007669"/>
    <property type="project" value="UniProtKB-EC"/>
</dbReference>
<protein>
    <submittedName>
        <fullName evidence="5">Cellobiose phosphorylase</fullName>
        <ecNumber evidence="5">2.4.1.20</ecNumber>
    </submittedName>
</protein>
<dbReference type="Pfam" id="PF06165">
    <property type="entry name" value="GH94_b-supersand"/>
    <property type="match status" value="1"/>
</dbReference>
<dbReference type="InterPro" id="IPR033432">
    <property type="entry name" value="GH94_catalytic"/>
</dbReference>
<dbReference type="Gene3D" id="1.20.890.20">
    <property type="entry name" value="mpn423 like domain"/>
    <property type="match status" value="1"/>
</dbReference>
<dbReference type="Proteomes" id="UP000032740">
    <property type="component" value="Chromosome"/>
</dbReference>
<dbReference type="InterPro" id="IPR012341">
    <property type="entry name" value="6hp_glycosidase-like_sf"/>
</dbReference>
<dbReference type="InterPro" id="IPR010383">
    <property type="entry name" value="Glyco_hydrolase_94_b-supersand"/>
</dbReference>
<evidence type="ECO:0000256" key="2">
    <source>
        <dbReference type="ARBA" id="ARBA00022679"/>
    </source>
</evidence>
<keyword evidence="2 5" id="KW-0808">Transferase</keyword>
<dbReference type="EC" id="2.4.1.20" evidence="5"/>
<dbReference type="RefSeq" id="WP_026660371.1">
    <property type="nucleotide sequence ID" value="NC_022538.1"/>
</dbReference>
<reference evidence="5 6" key="1">
    <citation type="journal article" date="2013" name="J. Mol. Microbiol. Biotechnol.">
        <title>Analysis of the Complete Genomes of Acholeplasma brassicae , A. palmae and A. laidlawii and Their Comparison to the Obligate Parasites from ' Candidatus Phytoplasma'.</title>
        <authorList>
            <person name="Kube M."/>
            <person name="Siewert C."/>
            <person name="Migdoll A.M."/>
            <person name="Duduk B."/>
            <person name="Holz S."/>
            <person name="Rabus R."/>
            <person name="Seemuller E."/>
            <person name="Mitrovic J."/>
            <person name="Muller I."/>
            <person name="Buttner C."/>
            <person name="Reinhardt R."/>
        </authorList>
    </citation>
    <scope>NUCLEOTIDE SEQUENCE [LARGE SCALE GENOMIC DNA]</scope>
    <source>
        <strain evidence="5 6">J233</strain>
    </source>
</reference>
<dbReference type="OrthoDB" id="9769991at2"/>